<evidence type="ECO:0000313" key="3">
    <source>
        <dbReference type="EMBL" id="GAA5155616.1"/>
    </source>
</evidence>
<dbReference type="InterPro" id="IPR041127">
    <property type="entry name" value="PET_hydrolase/cutinase-like"/>
</dbReference>
<protein>
    <submittedName>
        <fullName evidence="3">Lipase</fullName>
    </submittedName>
</protein>
<evidence type="ECO:0000256" key="1">
    <source>
        <dbReference type="SAM" id="SignalP"/>
    </source>
</evidence>
<dbReference type="Pfam" id="PF12740">
    <property type="entry name" value="PETase"/>
    <property type="match status" value="1"/>
</dbReference>
<keyword evidence="1" id="KW-0732">Signal</keyword>
<organism evidence="3 4">
    <name type="scientific">Pseudonocardia eucalypti</name>
    <dbReference type="NCBI Taxonomy" id="648755"/>
    <lineage>
        <taxon>Bacteria</taxon>
        <taxon>Bacillati</taxon>
        <taxon>Actinomycetota</taxon>
        <taxon>Actinomycetes</taxon>
        <taxon>Pseudonocardiales</taxon>
        <taxon>Pseudonocardiaceae</taxon>
        <taxon>Pseudonocardia</taxon>
    </lineage>
</organism>
<keyword evidence="4" id="KW-1185">Reference proteome</keyword>
<dbReference type="EMBL" id="BAABJP010000010">
    <property type="protein sequence ID" value="GAA5155616.1"/>
    <property type="molecule type" value="Genomic_DNA"/>
</dbReference>
<sequence>MVRRWTVFALAVIFVLLAAPGQAAAAPPLGHPPAGGEIEQRYTEPGPYEVTREDVTDPASGGRFALFLPEGGDHKYPIVTWGNGTGARPDNYESVLRHLASWGFAAIDSYSSQTGSGTEILAGAKYLLRRNDDGDDPLHDRLDPDRVAAVGHSQGATGVLNANRLADGAIITTVPIGLPTAASGAGLVPLPANVHDLTGPTFFIAGGLDLLICPPSGILAAYRDTDGPAAVATRREAEHILLVQTTVGYVTAWLRYQLADDPDAARAFVGSSPEIRHNPLWTDQASKDLPPAGETD</sequence>
<feature type="domain" description="PET hydrolase/cutinase-like" evidence="2">
    <location>
        <begin position="44"/>
        <end position="261"/>
    </location>
</feature>
<evidence type="ECO:0000259" key="2">
    <source>
        <dbReference type="Pfam" id="PF12740"/>
    </source>
</evidence>
<proteinExistence type="predicted"/>
<evidence type="ECO:0000313" key="4">
    <source>
        <dbReference type="Proteomes" id="UP001428817"/>
    </source>
</evidence>
<name>A0ABP9Q5I9_9PSEU</name>
<dbReference type="Gene3D" id="3.40.50.1820">
    <property type="entry name" value="alpha/beta hydrolase"/>
    <property type="match status" value="1"/>
</dbReference>
<accession>A0ABP9Q5I9</accession>
<gene>
    <name evidence="3" type="ORF">GCM10023321_29420</name>
</gene>
<reference evidence="4" key="1">
    <citation type="journal article" date="2019" name="Int. J. Syst. Evol. Microbiol.">
        <title>The Global Catalogue of Microorganisms (GCM) 10K type strain sequencing project: providing services to taxonomists for standard genome sequencing and annotation.</title>
        <authorList>
            <consortium name="The Broad Institute Genomics Platform"/>
            <consortium name="The Broad Institute Genome Sequencing Center for Infectious Disease"/>
            <person name="Wu L."/>
            <person name="Ma J."/>
        </authorList>
    </citation>
    <scope>NUCLEOTIDE SEQUENCE [LARGE SCALE GENOMIC DNA]</scope>
    <source>
        <strain evidence="4">JCM 18303</strain>
    </source>
</reference>
<dbReference type="Proteomes" id="UP001428817">
    <property type="component" value="Unassembled WGS sequence"/>
</dbReference>
<feature type="signal peptide" evidence="1">
    <location>
        <begin position="1"/>
        <end position="25"/>
    </location>
</feature>
<comment type="caution">
    <text evidence="3">The sequence shown here is derived from an EMBL/GenBank/DDBJ whole genome shotgun (WGS) entry which is preliminary data.</text>
</comment>
<dbReference type="SUPFAM" id="SSF53474">
    <property type="entry name" value="alpha/beta-Hydrolases"/>
    <property type="match status" value="1"/>
</dbReference>
<dbReference type="InterPro" id="IPR029058">
    <property type="entry name" value="AB_hydrolase_fold"/>
</dbReference>
<feature type="chain" id="PRO_5046611930" evidence="1">
    <location>
        <begin position="26"/>
        <end position="296"/>
    </location>
</feature>